<evidence type="ECO:0000313" key="3">
    <source>
        <dbReference type="Proteomes" id="UP000038802"/>
    </source>
</evidence>
<reference evidence="2" key="1">
    <citation type="submission" date="2015-03" db="EMBL/GenBank/DDBJ databases">
        <authorList>
            <person name="Murphy D."/>
        </authorList>
    </citation>
    <scope>NUCLEOTIDE SEQUENCE [LARGE SCALE GENOMIC DNA]</scope>
    <source>
        <strain evidence="2">K00500041</strain>
    </source>
</reference>
<evidence type="ECO:0000313" key="1">
    <source>
        <dbReference type="EMBL" id="CFR66787.1"/>
    </source>
</evidence>
<dbReference type="EMBL" id="CSAE01000864">
    <property type="protein sequence ID" value="COX01660.1"/>
    <property type="molecule type" value="Genomic_DNA"/>
</dbReference>
<sequence>MGRYPENTEAQSRPIPETKPWAAAVITLTGSGRSLRSVGTDTICASASDASINDVKPPPGPTSMKRLAPAQWALRTLSPNRTTARICRAQ</sequence>
<gene>
    <name evidence="1" type="ORF">ERS007657_00406</name>
    <name evidence="2" type="ORF">ERS007703_04628</name>
</gene>
<dbReference type="Proteomes" id="UP000046680">
    <property type="component" value="Unassembled WGS sequence"/>
</dbReference>
<dbReference type="AlphaFoldDB" id="A0A0U0SUI4"/>
<name>A0A0U0SUI4_MYCTX</name>
<reference evidence="3 4" key="2">
    <citation type="submission" date="2015-03" db="EMBL/GenBank/DDBJ databases">
        <authorList>
            <consortium name="Pathogen Informatics"/>
        </authorList>
    </citation>
    <scope>NUCLEOTIDE SEQUENCE [LARGE SCALE GENOMIC DNA]</scope>
    <source>
        <strain evidence="1 4">C09601061</strain>
        <strain evidence="3">K00500041</strain>
    </source>
</reference>
<dbReference type="EMBL" id="CGCX01000085">
    <property type="protein sequence ID" value="CFR66787.1"/>
    <property type="molecule type" value="Genomic_DNA"/>
</dbReference>
<proteinExistence type="predicted"/>
<evidence type="ECO:0000313" key="2">
    <source>
        <dbReference type="EMBL" id="COX01660.1"/>
    </source>
</evidence>
<dbReference type="Proteomes" id="UP000038802">
    <property type="component" value="Unassembled WGS sequence"/>
</dbReference>
<organism evidence="2 3">
    <name type="scientific">Mycobacterium tuberculosis</name>
    <dbReference type="NCBI Taxonomy" id="1773"/>
    <lineage>
        <taxon>Bacteria</taxon>
        <taxon>Bacillati</taxon>
        <taxon>Actinomycetota</taxon>
        <taxon>Actinomycetes</taxon>
        <taxon>Mycobacteriales</taxon>
        <taxon>Mycobacteriaceae</taxon>
        <taxon>Mycobacterium</taxon>
        <taxon>Mycobacterium tuberculosis complex</taxon>
    </lineage>
</organism>
<evidence type="ECO:0000313" key="4">
    <source>
        <dbReference type="Proteomes" id="UP000046680"/>
    </source>
</evidence>
<protein>
    <submittedName>
        <fullName evidence="2">Uncharacterized protein</fullName>
    </submittedName>
</protein>
<accession>A0A0U0SUI4</accession>